<dbReference type="OrthoDB" id="7786253at2759"/>
<dbReference type="AlphaFoldDB" id="A0A2P7ZCW7"/>
<dbReference type="GO" id="GO:0071949">
    <property type="term" value="F:FAD binding"/>
    <property type="evidence" value="ECO:0007669"/>
    <property type="project" value="InterPro"/>
</dbReference>
<dbReference type="EMBL" id="NHZQ01000236">
    <property type="protein sequence ID" value="PSK46038.1"/>
    <property type="molecule type" value="Genomic_DNA"/>
</dbReference>
<dbReference type="InterPro" id="IPR016171">
    <property type="entry name" value="Vanillyl_alc_oxidase_C-sub2"/>
</dbReference>
<dbReference type="InterPro" id="IPR036318">
    <property type="entry name" value="FAD-bd_PCMH-like_sf"/>
</dbReference>
<gene>
    <name evidence="12" type="ORF">B9Z65_5006</name>
</gene>
<dbReference type="Proteomes" id="UP000243723">
    <property type="component" value="Unassembled WGS sequence"/>
</dbReference>
<dbReference type="FunFam" id="3.30.70.2740:FF:000001">
    <property type="entry name" value="D-lactate dehydrogenase mitochondrial"/>
    <property type="match status" value="1"/>
</dbReference>
<dbReference type="Pfam" id="PF02913">
    <property type="entry name" value="FAD-oxidase_C"/>
    <property type="match status" value="1"/>
</dbReference>
<keyword evidence="13" id="KW-1185">Reference proteome</keyword>
<evidence type="ECO:0000259" key="11">
    <source>
        <dbReference type="PROSITE" id="PS51387"/>
    </source>
</evidence>
<evidence type="ECO:0000256" key="1">
    <source>
        <dbReference type="ARBA" id="ARBA00001974"/>
    </source>
</evidence>
<comment type="cofactor">
    <cofactor evidence="1">
        <name>FAD</name>
        <dbReference type="ChEBI" id="CHEBI:57692"/>
    </cofactor>
</comment>
<evidence type="ECO:0000256" key="4">
    <source>
        <dbReference type="ARBA" id="ARBA00022630"/>
    </source>
</evidence>
<dbReference type="Gene3D" id="3.30.70.2740">
    <property type="match status" value="1"/>
</dbReference>
<dbReference type="SUPFAM" id="SSF56176">
    <property type="entry name" value="FAD-binding/transporter-associated domain-like"/>
    <property type="match status" value="1"/>
</dbReference>
<keyword evidence="4" id="KW-0285">Flavoprotein</keyword>
<dbReference type="EC" id="1.1.2.4" evidence="9"/>
<feature type="domain" description="FAD-binding PCMH-type" evidence="11">
    <location>
        <begin position="126"/>
        <end position="303"/>
    </location>
</feature>
<evidence type="ECO:0000313" key="13">
    <source>
        <dbReference type="Proteomes" id="UP000243723"/>
    </source>
</evidence>
<dbReference type="GO" id="GO:0004458">
    <property type="term" value="F:D-lactate dehydrogenase (cytochrome) activity"/>
    <property type="evidence" value="ECO:0007669"/>
    <property type="project" value="UniProtKB-EC"/>
</dbReference>
<evidence type="ECO:0000256" key="9">
    <source>
        <dbReference type="ARBA" id="ARBA00038897"/>
    </source>
</evidence>
<dbReference type="InterPro" id="IPR016166">
    <property type="entry name" value="FAD-bd_PCMH"/>
</dbReference>
<evidence type="ECO:0000256" key="10">
    <source>
        <dbReference type="SAM" id="MobiDB-lite"/>
    </source>
</evidence>
<reference evidence="12 13" key="1">
    <citation type="submission" date="2017-05" db="EMBL/GenBank/DDBJ databases">
        <title>Draft genome sequence of Elsinoe australis.</title>
        <authorList>
            <person name="Cheng Q."/>
        </authorList>
    </citation>
    <scope>NUCLEOTIDE SEQUENCE [LARGE SCALE GENOMIC DNA]</scope>
    <source>
        <strain evidence="12 13">NL1</strain>
    </source>
</reference>
<keyword evidence="5" id="KW-0274">FAD</keyword>
<keyword evidence="8" id="KW-0496">Mitochondrion</keyword>
<comment type="subcellular location">
    <subcellularLocation>
        <location evidence="2">Mitochondrion</location>
    </subcellularLocation>
</comment>
<feature type="compositionally biased region" description="Acidic residues" evidence="10">
    <location>
        <begin position="796"/>
        <end position="807"/>
    </location>
</feature>
<dbReference type="Pfam" id="PF01565">
    <property type="entry name" value="FAD_binding_4"/>
    <property type="match status" value="1"/>
</dbReference>
<dbReference type="InterPro" id="IPR006094">
    <property type="entry name" value="Oxid_FAD_bind_N"/>
</dbReference>
<accession>A0A2P7ZCW7</accession>
<dbReference type="GO" id="GO:0005739">
    <property type="term" value="C:mitochondrion"/>
    <property type="evidence" value="ECO:0007669"/>
    <property type="project" value="UniProtKB-SubCell"/>
</dbReference>
<feature type="region of interest" description="Disordered" evidence="10">
    <location>
        <begin position="724"/>
        <end position="807"/>
    </location>
</feature>
<name>A0A2P7ZCW7_9PEZI</name>
<proteinExistence type="inferred from homology"/>
<dbReference type="InterPro" id="IPR004113">
    <property type="entry name" value="FAD-bd_oxidored_4_C"/>
</dbReference>
<dbReference type="GO" id="GO:1903457">
    <property type="term" value="P:lactate catabolic process"/>
    <property type="evidence" value="ECO:0007669"/>
    <property type="project" value="TreeGrafter"/>
</dbReference>
<dbReference type="PROSITE" id="PS51387">
    <property type="entry name" value="FAD_PCMH"/>
    <property type="match status" value="1"/>
</dbReference>
<evidence type="ECO:0000313" key="12">
    <source>
        <dbReference type="EMBL" id="PSK46038.1"/>
    </source>
</evidence>
<dbReference type="STRING" id="40998.A0A2P7ZCW7"/>
<evidence type="ECO:0000256" key="2">
    <source>
        <dbReference type="ARBA" id="ARBA00004173"/>
    </source>
</evidence>
<comment type="similarity">
    <text evidence="3">Belongs to the FAD-binding oxidoreductase/transferase type 4 family.</text>
</comment>
<dbReference type="Gene3D" id="3.30.465.10">
    <property type="match status" value="1"/>
</dbReference>
<evidence type="ECO:0000256" key="7">
    <source>
        <dbReference type="ARBA" id="ARBA00023002"/>
    </source>
</evidence>
<evidence type="ECO:0000256" key="5">
    <source>
        <dbReference type="ARBA" id="ARBA00022827"/>
    </source>
</evidence>
<dbReference type="InterPro" id="IPR016164">
    <property type="entry name" value="FAD-linked_Oxase-like_C"/>
</dbReference>
<evidence type="ECO:0000256" key="3">
    <source>
        <dbReference type="ARBA" id="ARBA00008000"/>
    </source>
</evidence>
<evidence type="ECO:0000256" key="8">
    <source>
        <dbReference type="ARBA" id="ARBA00023128"/>
    </source>
</evidence>
<dbReference type="SUPFAM" id="SSF55103">
    <property type="entry name" value="FAD-linked oxidases, C-terminal domain"/>
    <property type="match status" value="1"/>
</dbReference>
<dbReference type="PANTHER" id="PTHR11748">
    <property type="entry name" value="D-LACTATE DEHYDROGENASE"/>
    <property type="match status" value="1"/>
</dbReference>
<protein>
    <recommendedName>
        <fullName evidence="9">D-lactate dehydrogenase (cytochrome)</fullName>
        <ecNumber evidence="9">1.1.2.4</ecNumber>
    </recommendedName>
</protein>
<sequence length="1065" mass="117872">MQSFRTLPRAVATAPRIGRQFRIQTYRQAWRHASTTTVHNAAPFWTTTRVALLAAFVSSATYVVGVGDASSHFRNASTSKAPAYGKKPQMEKAVAELRSLLGEDAISTDDDDLKRHGYSEWSTVNVDALPIAIAYPESTEDVSKMAKICSKYQIPMVPFSGGTSLEANFSAPYGGVCIDFAHMDRIIAMHEDDLDCVVQPAIRWMDLNEKIKDTGLFFPVDPGPSAMIGGMVGTSCSGTNAVRYGTMKDNVVNLTVVLADGTVIKTRRRPRKSAAGYNLTGLFIGSEGTLGIVTEVTLKLAIIPPETSVAVVTFPTIRDAAAAASKVLRAGVPIGAMEIMDEVQMGVVNKSGFTKKVWKELPTMFFKFSGTKSQVLENINIVRDISKKCKSGSFEFTTDAEEQKQLWSARKESLWSMLALRKGDEQVWSTDVAVPISRLPDIIEVSKKEMDDLGLFASALGHVGDGNFHESIMYEAKDKAKVEECVSRMVDRALEMEGTCTGEHGIGIGKKGSLVKELGLDTIGVMLKVKSALDPSSLMNPRSFSIIPMKELGLSDGELIRALSWDGDFYEARNAQTLTRLHIFQHAPSPANSQCIGGDLDRLPNEILALVMTHLDPLSLSTRCQFCGDIGLFIFLPTFTRHCYNCNSSNRRELRQIGPEAAMEYFELTSDEVKMPLRVFEPVLDVSIFDTMSCGVIVKNTGLGISKALASQWIGFGQECLHQEAASQSRTEPGPTGDTLRVADTPRTPAELQPGTTDATATEDDEGELFSSESSANSDEVQERSDQAEAPREDLVESEQGVEGDDPVDVNIMKMADLSMRLAPEMNYGAAWLKSPDALTKFHVAYQAILEFWQPSNPEIFWISVSLLLSLHSLAPFTVDKAWIEYLTLYRGGQRFDDCTELLPPTVYDEVTSLDTSDILGIYKHLLRPSQDEELFEQTFGDKASSVISSDGMKVVLVKQAGEISYTTLFGDPKVTRILDNWTCTWSEQFVMTYHNDKDFDSSAPDYRVMRRLFRNAFLKATKLWSPWDEPQGDWGELEEWLKYSRWVWGRGGSQLLELEHKGRP</sequence>
<dbReference type="InterPro" id="IPR016169">
    <property type="entry name" value="FAD-bd_PCMH_sub2"/>
</dbReference>
<keyword evidence="7" id="KW-0560">Oxidoreductase</keyword>
<organism evidence="12 13">
    <name type="scientific">Elsinoe australis</name>
    <dbReference type="NCBI Taxonomy" id="40998"/>
    <lineage>
        <taxon>Eukaryota</taxon>
        <taxon>Fungi</taxon>
        <taxon>Dikarya</taxon>
        <taxon>Ascomycota</taxon>
        <taxon>Pezizomycotina</taxon>
        <taxon>Dothideomycetes</taxon>
        <taxon>Dothideomycetidae</taxon>
        <taxon>Myriangiales</taxon>
        <taxon>Elsinoaceae</taxon>
        <taxon>Elsinoe</taxon>
    </lineage>
</organism>
<dbReference type="FunFam" id="3.30.465.10:FF:000014">
    <property type="entry name" value="D-lactate dehydrogenase (Cytochrome), putative"/>
    <property type="match status" value="1"/>
</dbReference>
<dbReference type="GO" id="GO:0008720">
    <property type="term" value="F:D-lactate dehydrogenase (NAD+) activity"/>
    <property type="evidence" value="ECO:0007669"/>
    <property type="project" value="TreeGrafter"/>
</dbReference>
<dbReference type="PANTHER" id="PTHR11748:SF111">
    <property type="entry name" value="D-LACTATE DEHYDROGENASE, MITOCHONDRIAL-RELATED"/>
    <property type="match status" value="1"/>
</dbReference>
<dbReference type="Gene3D" id="1.10.45.10">
    <property type="entry name" value="Vanillyl-alcohol Oxidase, Chain A, domain 4"/>
    <property type="match status" value="1"/>
</dbReference>
<comment type="caution">
    <text evidence="12">The sequence shown here is derived from an EMBL/GenBank/DDBJ whole genome shotgun (WGS) entry which is preliminary data.</text>
</comment>
<feature type="compositionally biased region" description="Basic and acidic residues" evidence="10">
    <location>
        <begin position="781"/>
        <end position="795"/>
    </location>
</feature>
<keyword evidence="6" id="KW-0809">Transit peptide</keyword>
<evidence type="ECO:0000256" key="6">
    <source>
        <dbReference type="ARBA" id="ARBA00022946"/>
    </source>
</evidence>